<comment type="caution">
    <text evidence="5">The sequence shown here is derived from an EMBL/GenBank/DDBJ whole genome shotgun (WGS) entry which is preliminary data.</text>
</comment>
<dbReference type="PRINTS" id="PR00081">
    <property type="entry name" value="GDHRDH"/>
</dbReference>
<dbReference type="InterPro" id="IPR036291">
    <property type="entry name" value="NAD(P)-bd_dom_sf"/>
</dbReference>
<keyword evidence="1" id="KW-0521">NADP</keyword>
<dbReference type="Pfam" id="PF00106">
    <property type="entry name" value="adh_short"/>
    <property type="match status" value="1"/>
</dbReference>
<organism evidence="5 6">
    <name type="scientific">Chlorella sorokiniana</name>
    <name type="common">Freshwater green alga</name>
    <dbReference type="NCBI Taxonomy" id="3076"/>
    <lineage>
        <taxon>Eukaryota</taxon>
        <taxon>Viridiplantae</taxon>
        <taxon>Chlorophyta</taxon>
        <taxon>core chlorophytes</taxon>
        <taxon>Trebouxiophyceae</taxon>
        <taxon>Chlorellales</taxon>
        <taxon>Chlorellaceae</taxon>
        <taxon>Chlorella clade</taxon>
        <taxon>Chlorella</taxon>
    </lineage>
</organism>
<dbReference type="InterPro" id="IPR051468">
    <property type="entry name" value="Fungal_SecMetab_SDRs"/>
</dbReference>
<feature type="compositionally biased region" description="Low complexity" evidence="3">
    <location>
        <begin position="1048"/>
        <end position="1060"/>
    </location>
</feature>
<dbReference type="EMBL" id="LHPG02000006">
    <property type="protein sequence ID" value="PRW57827.1"/>
    <property type="molecule type" value="Genomic_DNA"/>
</dbReference>
<feature type="region of interest" description="Disordered" evidence="3">
    <location>
        <begin position="581"/>
        <end position="603"/>
    </location>
</feature>
<sequence length="1917" mass="203472">MATKTYLVTGASRGVGFELCKQLTARPDTRVVAAARRPEQAAELQALAQQAGPGRVEVVQLDTASSASIQACVDGLKQTLGHIDVVVNNAGILDSLAPFDQVTEQELLDCFQTNTIGPCLFTQALKRSGLIGNPGGPSVVANISSILGSTGTDIFAAYPGYAYRMSKAALNNMTRYVDIALAPEGISLVAIHPGYVKTDINKGAGDITAEESVRGILQVLEGGNDLHGRFYSWAARARTATRRSLPTPAMPSSGKDAPEDLLLRLQTAGREDARGALREAVRRPGADAAALASALLRQPQAQLRAHGLLAARMAGRADLILPALIAEGCGDAGTWKAAAALLCQMDVDADTVAALLQWLLTDAPPVQRCYFLTTLGRLPPRPLGAALFDSLLAAGRPQCALRLVRHAGALSDERLAALARQHLVTEQEAYESAPTWRRQAWKRLAVSRPALALQLLGELWAKVQAAEKQPGVTATTMLRRAVLTLLHGTVGRQAAEALLVSRQRFNKDCLESGSHSWGGAWCRLNSLRPFDSRLLYEGGRKVAPGYGRWARRSAGSDCAPFQWYHAWRQLELLEASAGSGGAATSSADAPAGGPSGGSGADSSAATAEEAARVLFVFVLGDRESKHKQARRWLMRLHRRGLLGLVLQQTTLPGLLASWDGQFLQADGVAPLEHAMRLAAGVSGSGSELAASDAEPLMTAIAAGDAGHALRRKLQRAWKAATGEEQEKEVAAEAAGKASRHWLAWPAGSQLEGWPPHVLLSGLNMLAQQHSGAPWRPALAELSPEQLARGEAAEEAVFESVRSFLEWRPALRDRVLATELHQPLADERAAAYRDLLNGSVPRFSAAAVNDVVPWVLRRTRNERAQVRLEVLRWMGMRVLRLLEERHLPQLEATLESALAVPDSGWELRVMVGREAIIALSLGVQRPTSEWLPAALRLHAALLQRYSGLEAHSEDSPWSASEALEYALDPDTLESSDLRLAAVTLLDQLLPLYRQGGNQPAEDALLSCLACCHKALAPLRQLPELAAAVQAWLPRRCAKRGSRAAGGEAGAAEEGQEAGTTGSDTSGSPRAYSPRGSTSSANSSSSSDSSASLESDGSHEVLSWWLSDPDEATVLQRAQSLLAQSQDSAPAQDRASPAKDRISPAARLFLGTKLCGKWLQAAGGGASPAALWWQQQMAGDEALLEAATSQQQEACWSSIEAGGVIGAALLASKPQLRALLRRTGASKHWLKLLRTGGPASQQLLSQRWVLKELLASDGAEEGRRLLRAPAGTTLLQALLREQLWASGLLGACPEYDSAALQLAFSRDDTEKRRETLQNLMEGYARPSTQPRALLRRLFAEVAAASDAEPRLRNAAAVRLARLQDSAAADLEPLLEGAQMHACLLAAQDMPDKRATARLLASLMTKRGLAGLAGSAFTAIQASLPAAFLEELCGDLLSTAGLQTAAWQHIVDVLLERGTPGAIDLAVAEMKRADLSASMCSGLLSASSHLTALAGVRAFWERCAAAPDEQTAAGVLQLADACMLEQDGGDCGVWWAGLVLRMLRSAEPRERRIAFTKHVTASSAWRALRGTQPAAQALLDGLFSMAAARPAPGWAAALTLLCDRSGKNWDQAALRDHVQPLLDAAAEELQAAASIGGAPDAAGSSDAGSSGPAVCLVLTLAKFQANPWQLGCHVPEPLARLLWGSYCSHLIESAQGDDSKLLTTDGGAERLAAAANEGLAAAPSATHVMLLATKLAQQAAALPSMAAQVEAEPKRSPWERAVAKFGAYFEEQGLSAADVPAAIVIHEVVGLFMAAAFWASCYTIRPSQTVARPLVAAAARSRQGAAMQAAYNKAMAQATATVQRLSWLRAAPGVDPTRLTVSLAESLCLRAVIKPATFPFKLWAAYRLTLLMKRGRRAAGGGSGGDSSVRGSSSKAGRSK</sequence>
<dbReference type="CDD" id="cd05325">
    <property type="entry name" value="carb_red_sniffer_like_SDR_c"/>
    <property type="match status" value="1"/>
</dbReference>
<dbReference type="Gene3D" id="3.40.50.720">
    <property type="entry name" value="NAD(P)-binding Rossmann-like Domain"/>
    <property type="match status" value="1"/>
</dbReference>
<proteinExistence type="predicted"/>
<evidence type="ECO:0000313" key="6">
    <source>
        <dbReference type="Proteomes" id="UP000239899"/>
    </source>
</evidence>
<feature type="region of interest" description="Disordered" evidence="3">
    <location>
        <begin position="1041"/>
        <end position="1092"/>
    </location>
</feature>
<keyword evidence="6" id="KW-1185">Reference proteome</keyword>
<reference evidence="5 6" key="1">
    <citation type="journal article" date="2018" name="Plant J.">
        <title>Genome sequences of Chlorella sorokiniana UTEX 1602 and Micractinium conductrix SAG 241.80: implications to maltose excretion by a green alga.</title>
        <authorList>
            <person name="Arriola M.B."/>
            <person name="Velmurugan N."/>
            <person name="Zhang Y."/>
            <person name="Plunkett M.H."/>
            <person name="Hondzo H."/>
            <person name="Barney B.M."/>
        </authorList>
    </citation>
    <scope>NUCLEOTIDE SEQUENCE [LARGE SCALE GENOMIC DNA]</scope>
    <source>
        <strain evidence="6">UTEX 1602</strain>
    </source>
</reference>
<dbReference type="SMART" id="SM00822">
    <property type="entry name" value="PKS_KR"/>
    <property type="match status" value="1"/>
</dbReference>
<evidence type="ECO:0000256" key="1">
    <source>
        <dbReference type="ARBA" id="ARBA00022857"/>
    </source>
</evidence>
<feature type="compositionally biased region" description="Low complexity" evidence="3">
    <location>
        <begin position="582"/>
        <end position="592"/>
    </location>
</feature>
<evidence type="ECO:0000259" key="4">
    <source>
        <dbReference type="SMART" id="SM00822"/>
    </source>
</evidence>
<dbReference type="PANTHER" id="PTHR43544">
    <property type="entry name" value="SHORT-CHAIN DEHYDROGENASE/REDUCTASE"/>
    <property type="match status" value="1"/>
</dbReference>
<evidence type="ECO:0000256" key="2">
    <source>
        <dbReference type="ARBA" id="ARBA00023002"/>
    </source>
</evidence>
<dbReference type="Proteomes" id="UP000239899">
    <property type="component" value="Unassembled WGS sequence"/>
</dbReference>
<dbReference type="GO" id="GO:0005737">
    <property type="term" value="C:cytoplasm"/>
    <property type="evidence" value="ECO:0007669"/>
    <property type="project" value="TreeGrafter"/>
</dbReference>
<feature type="compositionally biased region" description="Low complexity" evidence="3">
    <location>
        <begin position="1071"/>
        <end position="1092"/>
    </location>
</feature>
<feature type="region of interest" description="Disordered" evidence="3">
    <location>
        <begin position="1894"/>
        <end position="1917"/>
    </location>
</feature>
<feature type="domain" description="Ketoreductase" evidence="4">
    <location>
        <begin position="4"/>
        <end position="149"/>
    </location>
</feature>
<evidence type="ECO:0000313" key="5">
    <source>
        <dbReference type="EMBL" id="PRW57827.1"/>
    </source>
</evidence>
<dbReference type="OrthoDB" id="6239435at2759"/>
<gene>
    <name evidence="5" type="ORF">C2E21_3394</name>
</gene>
<accession>A0A2P6TUT0</accession>
<feature type="compositionally biased region" description="Low complexity" evidence="3">
    <location>
        <begin position="1903"/>
        <end position="1917"/>
    </location>
</feature>
<dbReference type="SUPFAM" id="SSF51735">
    <property type="entry name" value="NAD(P)-binding Rossmann-fold domains"/>
    <property type="match status" value="1"/>
</dbReference>
<dbReference type="GO" id="GO:0016491">
    <property type="term" value="F:oxidoreductase activity"/>
    <property type="evidence" value="ECO:0007669"/>
    <property type="project" value="UniProtKB-KW"/>
</dbReference>
<keyword evidence="2" id="KW-0560">Oxidoreductase</keyword>
<dbReference type="PRINTS" id="PR00080">
    <property type="entry name" value="SDRFAMILY"/>
</dbReference>
<name>A0A2P6TUT0_CHLSO</name>
<dbReference type="InterPro" id="IPR002347">
    <property type="entry name" value="SDR_fam"/>
</dbReference>
<dbReference type="InterPro" id="IPR057326">
    <property type="entry name" value="KR_dom"/>
</dbReference>
<protein>
    <submittedName>
        <fullName evidence="5">Oxidoreductase-like</fullName>
    </submittedName>
</protein>
<dbReference type="PANTHER" id="PTHR43544:SF7">
    <property type="entry name" value="NADB-LER2"/>
    <property type="match status" value="1"/>
</dbReference>
<evidence type="ECO:0000256" key="3">
    <source>
        <dbReference type="SAM" id="MobiDB-lite"/>
    </source>
</evidence>